<protein>
    <submittedName>
        <fullName evidence="1">Uncharacterized protein</fullName>
    </submittedName>
</protein>
<accession>A0A0L0FZI8</accession>
<dbReference type="AlphaFoldDB" id="A0A0L0FZI8"/>
<reference evidence="1 2" key="1">
    <citation type="submission" date="2011-02" db="EMBL/GenBank/DDBJ databases">
        <title>The Genome Sequence of Sphaeroforma arctica JP610.</title>
        <authorList>
            <consortium name="The Broad Institute Genome Sequencing Platform"/>
            <person name="Russ C."/>
            <person name="Cuomo C."/>
            <person name="Young S.K."/>
            <person name="Zeng Q."/>
            <person name="Gargeya S."/>
            <person name="Alvarado L."/>
            <person name="Berlin A."/>
            <person name="Chapman S.B."/>
            <person name="Chen Z."/>
            <person name="Freedman E."/>
            <person name="Gellesch M."/>
            <person name="Goldberg J."/>
            <person name="Griggs A."/>
            <person name="Gujja S."/>
            <person name="Heilman E."/>
            <person name="Heiman D."/>
            <person name="Howarth C."/>
            <person name="Mehta T."/>
            <person name="Neiman D."/>
            <person name="Pearson M."/>
            <person name="Roberts A."/>
            <person name="Saif S."/>
            <person name="Shea T."/>
            <person name="Shenoy N."/>
            <person name="Sisk P."/>
            <person name="Stolte C."/>
            <person name="Sykes S."/>
            <person name="White J."/>
            <person name="Yandava C."/>
            <person name="Burger G."/>
            <person name="Gray M.W."/>
            <person name="Holland P.W.H."/>
            <person name="King N."/>
            <person name="Lang F.B.F."/>
            <person name="Roger A.J."/>
            <person name="Ruiz-Trillo I."/>
            <person name="Haas B."/>
            <person name="Nusbaum C."/>
            <person name="Birren B."/>
        </authorList>
    </citation>
    <scope>NUCLEOTIDE SEQUENCE [LARGE SCALE GENOMIC DNA]</scope>
    <source>
        <strain evidence="1 2">JP610</strain>
    </source>
</reference>
<evidence type="ECO:0000313" key="1">
    <source>
        <dbReference type="EMBL" id="KNC82235.1"/>
    </source>
</evidence>
<evidence type="ECO:0000313" key="2">
    <source>
        <dbReference type="Proteomes" id="UP000054560"/>
    </source>
</evidence>
<name>A0A0L0FZI8_9EUKA</name>
<dbReference type="EMBL" id="KQ241947">
    <property type="protein sequence ID" value="KNC82235.1"/>
    <property type="molecule type" value="Genomic_DNA"/>
</dbReference>
<dbReference type="GeneID" id="25905981"/>
<organism evidence="1 2">
    <name type="scientific">Sphaeroforma arctica JP610</name>
    <dbReference type="NCBI Taxonomy" id="667725"/>
    <lineage>
        <taxon>Eukaryota</taxon>
        <taxon>Ichthyosporea</taxon>
        <taxon>Ichthyophonida</taxon>
        <taxon>Sphaeroforma</taxon>
    </lineage>
</organism>
<proteinExistence type="predicted"/>
<sequence length="91" mass="9579">MSGIRSSEISPQATASSLRSNIFVIPEAAPGLLESALCTTGLDSLDSLEAGIAGLISLEAGLVEERSLVPGWQRAGGWRLDLYVSAPKFEF</sequence>
<dbReference type="Proteomes" id="UP000054560">
    <property type="component" value="Unassembled WGS sequence"/>
</dbReference>
<dbReference type="RefSeq" id="XP_014156137.1">
    <property type="nucleotide sequence ID" value="XM_014300662.1"/>
</dbReference>
<gene>
    <name evidence="1" type="ORF">SARC_05477</name>
</gene>
<keyword evidence="2" id="KW-1185">Reference proteome</keyword>